<organism evidence="1 2">
    <name type="scientific">Stackebrandtia albiflava</name>
    <dbReference type="NCBI Taxonomy" id="406432"/>
    <lineage>
        <taxon>Bacteria</taxon>
        <taxon>Bacillati</taxon>
        <taxon>Actinomycetota</taxon>
        <taxon>Actinomycetes</taxon>
        <taxon>Glycomycetales</taxon>
        <taxon>Glycomycetaceae</taxon>
        <taxon>Stackebrandtia</taxon>
    </lineage>
</organism>
<name>A0A562UR23_9ACTN</name>
<dbReference type="OrthoDB" id="9856583at2"/>
<protein>
    <submittedName>
        <fullName evidence="1">Uncharacterized protein</fullName>
    </submittedName>
</protein>
<reference evidence="1 2" key="1">
    <citation type="journal article" date="2013" name="Stand. Genomic Sci.">
        <title>Genomic Encyclopedia of Type Strains, Phase I: The one thousand microbial genomes (KMG-I) project.</title>
        <authorList>
            <person name="Kyrpides N.C."/>
            <person name="Woyke T."/>
            <person name="Eisen J.A."/>
            <person name="Garrity G."/>
            <person name="Lilburn T.G."/>
            <person name="Beck B.J."/>
            <person name="Whitman W.B."/>
            <person name="Hugenholtz P."/>
            <person name="Klenk H.P."/>
        </authorList>
    </citation>
    <scope>NUCLEOTIDE SEQUENCE [LARGE SCALE GENOMIC DNA]</scope>
    <source>
        <strain evidence="1 2">DSM 45044</strain>
    </source>
</reference>
<comment type="caution">
    <text evidence="1">The sequence shown here is derived from an EMBL/GenBank/DDBJ whole genome shotgun (WGS) entry which is preliminary data.</text>
</comment>
<evidence type="ECO:0000313" key="2">
    <source>
        <dbReference type="Proteomes" id="UP000321617"/>
    </source>
</evidence>
<sequence length="103" mass="10781">MQIDEGQVRSLGARIRTLGEDADAYLRGMSGSFEAGCQGNDGFVAVATLRQTFARLEALTGALAGESRNTGEKVVTAAVCHGLNDDRQSSGFRAFTGLVNGGR</sequence>
<evidence type="ECO:0000313" key="1">
    <source>
        <dbReference type="EMBL" id="TWJ08070.1"/>
    </source>
</evidence>
<dbReference type="Proteomes" id="UP000321617">
    <property type="component" value="Unassembled WGS sequence"/>
</dbReference>
<dbReference type="RefSeq" id="WP_147142147.1">
    <property type="nucleotide sequence ID" value="NZ_BAABIJ010000004.1"/>
</dbReference>
<keyword evidence="2" id="KW-1185">Reference proteome</keyword>
<dbReference type="EMBL" id="VLLL01000008">
    <property type="protein sequence ID" value="TWJ08070.1"/>
    <property type="molecule type" value="Genomic_DNA"/>
</dbReference>
<proteinExistence type="predicted"/>
<accession>A0A562UR23</accession>
<dbReference type="AlphaFoldDB" id="A0A562UR23"/>
<gene>
    <name evidence="1" type="ORF">LX16_4290</name>
</gene>